<dbReference type="Proteomes" id="UP001604002">
    <property type="component" value="Unassembled WGS sequence"/>
</dbReference>
<evidence type="ECO:0000256" key="2">
    <source>
        <dbReference type="SAM" id="Phobius"/>
    </source>
</evidence>
<feature type="transmembrane region" description="Helical" evidence="2">
    <location>
        <begin position="110"/>
        <end position="133"/>
    </location>
</feature>
<accession>A0ABW6ZQL6</accession>
<dbReference type="EMBL" id="JBAFVH010000001">
    <property type="protein sequence ID" value="MFG1370898.1"/>
    <property type="molecule type" value="Genomic_DNA"/>
</dbReference>
<comment type="caution">
    <text evidence="3">The sequence shown here is derived from an EMBL/GenBank/DDBJ whole genome shotgun (WGS) entry which is preliminary data.</text>
</comment>
<sequence length="181" mass="18646">MTAPAPRHIPAHAPNGAPGAAPGAEPKLARLGGPLAVLFWCCCGITALPLAGLFTLIAEFGVAGAKSALFDSFAGPGLQQQVLRFGLVPQILLFAWAASVVVLTVAKARIALSLLPWMLVAVVAASAYGQFAIRDAISPDGADLGAFAALMPGLLAQAVGAATFFGYFREGRRPQAYYIRG</sequence>
<proteinExistence type="predicted"/>
<keyword evidence="2" id="KW-0812">Transmembrane</keyword>
<gene>
    <name evidence="3" type="ORF">V5F32_01855</name>
</gene>
<dbReference type="RefSeq" id="WP_393990959.1">
    <property type="nucleotide sequence ID" value="NZ_JBAFVH010000001.1"/>
</dbReference>
<name>A0ABW6ZQL6_9HYPH</name>
<keyword evidence="2" id="KW-1133">Transmembrane helix</keyword>
<feature type="transmembrane region" description="Helical" evidence="2">
    <location>
        <begin position="145"/>
        <end position="168"/>
    </location>
</feature>
<reference evidence="3 4" key="1">
    <citation type="submission" date="2024-02" db="EMBL/GenBank/DDBJ databases">
        <title>Expansion and revision of Xanthobacter and proposal of Roseixanthobacter gen. nov.</title>
        <authorList>
            <person name="Soltysiak M.P.M."/>
            <person name="Jalihal A."/>
            <person name="Ory A."/>
            <person name="Chrisophersen C."/>
            <person name="Lee A.D."/>
            <person name="Boulton J."/>
            <person name="Springer M."/>
        </authorList>
    </citation>
    <scope>NUCLEOTIDE SEQUENCE [LARGE SCALE GENOMIC DNA]</scope>
    <source>
        <strain evidence="3 4">23A</strain>
    </source>
</reference>
<evidence type="ECO:0000256" key="1">
    <source>
        <dbReference type="SAM" id="MobiDB-lite"/>
    </source>
</evidence>
<keyword evidence="4" id="KW-1185">Reference proteome</keyword>
<feature type="transmembrane region" description="Helical" evidence="2">
    <location>
        <begin position="37"/>
        <end position="62"/>
    </location>
</feature>
<evidence type="ECO:0000313" key="4">
    <source>
        <dbReference type="Proteomes" id="UP001604002"/>
    </source>
</evidence>
<feature type="transmembrane region" description="Helical" evidence="2">
    <location>
        <begin position="82"/>
        <end position="103"/>
    </location>
</feature>
<evidence type="ECO:0000313" key="3">
    <source>
        <dbReference type="EMBL" id="MFG1370898.1"/>
    </source>
</evidence>
<keyword evidence="2" id="KW-0472">Membrane</keyword>
<organism evidence="3 4">
    <name type="scientific">Xanthobacter oligotrophicus</name>
    <dbReference type="NCBI Taxonomy" id="2607286"/>
    <lineage>
        <taxon>Bacteria</taxon>
        <taxon>Pseudomonadati</taxon>
        <taxon>Pseudomonadota</taxon>
        <taxon>Alphaproteobacteria</taxon>
        <taxon>Hyphomicrobiales</taxon>
        <taxon>Xanthobacteraceae</taxon>
        <taxon>Xanthobacter</taxon>
    </lineage>
</organism>
<protein>
    <submittedName>
        <fullName evidence="3">Uncharacterized protein</fullName>
    </submittedName>
</protein>
<feature type="region of interest" description="Disordered" evidence="1">
    <location>
        <begin position="1"/>
        <end position="21"/>
    </location>
</feature>